<dbReference type="EMBL" id="JAPWDV010000001">
    <property type="protein sequence ID" value="KAJ6222615.1"/>
    <property type="molecule type" value="Genomic_DNA"/>
</dbReference>
<feature type="transmembrane region" description="Helical" evidence="11">
    <location>
        <begin position="187"/>
        <end position="208"/>
    </location>
</feature>
<comment type="subcellular location">
    <subcellularLocation>
        <location evidence="1">Membrane</location>
        <topology evidence="1">Multi-pass membrane protein</topology>
    </subcellularLocation>
</comment>
<evidence type="ECO:0000256" key="2">
    <source>
        <dbReference type="ARBA" id="ARBA00009726"/>
    </source>
</evidence>
<proteinExistence type="inferred from homology"/>
<comment type="similarity">
    <text evidence="3">Belongs to the G-protein coupled receptor 1 family.</text>
</comment>
<dbReference type="InterPro" id="IPR027417">
    <property type="entry name" value="P-loop_NTPase"/>
</dbReference>
<dbReference type="InterPro" id="IPR050173">
    <property type="entry name" value="ABC_transporter_C-like"/>
</dbReference>
<feature type="domain" description="ABC transporter" evidence="13">
    <location>
        <begin position="1086"/>
        <end position="1319"/>
    </location>
</feature>
<accession>A0A9Q0MB40</accession>
<dbReference type="Gene3D" id="3.40.50.300">
    <property type="entry name" value="P-loop containing nucleotide triphosphate hydrolases"/>
    <property type="match status" value="2"/>
</dbReference>
<dbReference type="GO" id="GO:0140359">
    <property type="term" value="F:ABC-type transporter activity"/>
    <property type="evidence" value="ECO:0007669"/>
    <property type="project" value="InterPro"/>
</dbReference>
<dbReference type="PROSITE" id="PS50262">
    <property type="entry name" value="G_PROTEIN_RECEP_F1_2"/>
    <property type="match status" value="1"/>
</dbReference>
<evidence type="ECO:0000256" key="3">
    <source>
        <dbReference type="ARBA" id="ARBA00010663"/>
    </source>
</evidence>
<evidence type="ECO:0000256" key="8">
    <source>
        <dbReference type="ARBA" id="ARBA00022840"/>
    </source>
</evidence>
<feature type="domain" description="ABC transmembrane type-1" evidence="14">
    <location>
        <begin position="791"/>
        <end position="1057"/>
    </location>
</feature>
<dbReference type="InterPro" id="IPR017871">
    <property type="entry name" value="ABC_transporter-like_CS"/>
</dbReference>
<dbReference type="PRINTS" id="PR00237">
    <property type="entry name" value="GPCRRHODOPSN"/>
</dbReference>
<gene>
    <name evidence="15" type="ORF">RDWZM_001160</name>
</gene>
<evidence type="ECO:0000256" key="6">
    <source>
        <dbReference type="ARBA" id="ARBA00022737"/>
    </source>
</evidence>
<evidence type="ECO:0000259" key="12">
    <source>
        <dbReference type="PROSITE" id="PS50262"/>
    </source>
</evidence>
<dbReference type="SUPFAM" id="SSF90123">
    <property type="entry name" value="ABC transporter transmembrane region"/>
    <property type="match status" value="2"/>
</dbReference>
<feature type="transmembrane region" description="Helical" evidence="11">
    <location>
        <begin position="16"/>
        <end position="40"/>
    </location>
</feature>
<dbReference type="Gene3D" id="1.20.1070.10">
    <property type="entry name" value="Rhodopsin 7-helix transmembrane proteins"/>
    <property type="match status" value="1"/>
</dbReference>
<keyword evidence="8" id="KW-0067">ATP-binding</keyword>
<dbReference type="Pfam" id="PF00005">
    <property type="entry name" value="ABC_tran"/>
    <property type="match status" value="2"/>
</dbReference>
<dbReference type="PROSITE" id="PS50929">
    <property type="entry name" value="ABC_TM1F"/>
    <property type="match status" value="2"/>
</dbReference>
<keyword evidence="7" id="KW-0547">Nucleotide-binding</keyword>
<dbReference type="InterPro" id="IPR003439">
    <property type="entry name" value="ABC_transporter-like_ATP-bd"/>
</dbReference>
<comment type="caution">
    <text evidence="15">The sequence shown here is derived from an EMBL/GenBank/DDBJ whole genome shotgun (WGS) entry which is preliminary data.</text>
</comment>
<dbReference type="Proteomes" id="UP001142055">
    <property type="component" value="Chromosome 1"/>
</dbReference>
<dbReference type="InterPro" id="IPR011527">
    <property type="entry name" value="ABC1_TM_dom"/>
</dbReference>
<evidence type="ECO:0000256" key="1">
    <source>
        <dbReference type="ARBA" id="ARBA00004141"/>
    </source>
</evidence>
<feature type="transmembrane region" description="Helical" evidence="11">
    <location>
        <begin position="454"/>
        <end position="472"/>
    </location>
</feature>
<organism evidence="15 16">
    <name type="scientific">Blomia tropicalis</name>
    <name type="common">Mite</name>
    <dbReference type="NCBI Taxonomy" id="40697"/>
    <lineage>
        <taxon>Eukaryota</taxon>
        <taxon>Metazoa</taxon>
        <taxon>Ecdysozoa</taxon>
        <taxon>Arthropoda</taxon>
        <taxon>Chelicerata</taxon>
        <taxon>Arachnida</taxon>
        <taxon>Acari</taxon>
        <taxon>Acariformes</taxon>
        <taxon>Sarcoptiformes</taxon>
        <taxon>Astigmata</taxon>
        <taxon>Glycyphagoidea</taxon>
        <taxon>Echimyopodidae</taxon>
        <taxon>Blomia</taxon>
    </lineage>
</organism>
<dbReference type="SMART" id="SM00382">
    <property type="entry name" value="AAA"/>
    <property type="match status" value="2"/>
</dbReference>
<feature type="transmembrane region" description="Helical" evidence="11">
    <location>
        <begin position="995"/>
        <end position="1017"/>
    </location>
</feature>
<dbReference type="GO" id="GO:0005524">
    <property type="term" value="F:ATP binding"/>
    <property type="evidence" value="ECO:0007669"/>
    <property type="project" value="UniProtKB-KW"/>
</dbReference>
<keyword evidence="10 11" id="KW-0472">Membrane</keyword>
<dbReference type="FunFam" id="3.40.50.300:FF:000973">
    <property type="entry name" value="Multidrug resistance-associated protein 4"/>
    <property type="match status" value="1"/>
</dbReference>
<dbReference type="SUPFAM" id="SSF81321">
    <property type="entry name" value="Family A G protein-coupled receptor-like"/>
    <property type="match status" value="1"/>
</dbReference>
<evidence type="ECO:0000256" key="7">
    <source>
        <dbReference type="ARBA" id="ARBA00022741"/>
    </source>
</evidence>
<keyword evidence="5 11" id="KW-0812">Transmembrane</keyword>
<dbReference type="PANTHER" id="PTHR24223">
    <property type="entry name" value="ATP-BINDING CASSETTE SUB-FAMILY C"/>
    <property type="match status" value="1"/>
</dbReference>
<dbReference type="InterPro" id="IPR003593">
    <property type="entry name" value="AAA+_ATPase"/>
</dbReference>
<dbReference type="PROSITE" id="PS00211">
    <property type="entry name" value="ABC_TRANSPORTER_1"/>
    <property type="match status" value="1"/>
</dbReference>
<evidence type="ECO:0000256" key="9">
    <source>
        <dbReference type="ARBA" id="ARBA00022989"/>
    </source>
</evidence>
<dbReference type="FunFam" id="3.40.50.300:FF:000163">
    <property type="entry name" value="Multidrug resistance-associated protein member 4"/>
    <property type="match status" value="1"/>
</dbReference>
<feature type="domain" description="G-protein coupled receptors family 1 profile" evidence="12">
    <location>
        <begin position="1"/>
        <end position="121"/>
    </location>
</feature>
<dbReference type="GO" id="GO:0004930">
    <property type="term" value="F:G protein-coupled receptor activity"/>
    <property type="evidence" value="ECO:0007669"/>
    <property type="project" value="InterPro"/>
</dbReference>
<reference evidence="15" key="1">
    <citation type="submission" date="2022-12" db="EMBL/GenBank/DDBJ databases">
        <title>Genome assemblies of Blomia tropicalis.</title>
        <authorList>
            <person name="Cui Y."/>
        </authorList>
    </citation>
    <scope>NUCLEOTIDE SEQUENCE</scope>
    <source>
        <tissue evidence="15">Adult mites</tissue>
    </source>
</reference>
<feature type="transmembrane region" description="Helical" evidence="11">
    <location>
        <begin position="311"/>
        <end position="334"/>
    </location>
</feature>
<evidence type="ECO:0000256" key="11">
    <source>
        <dbReference type="SAM" id="Phobius"/>
    </source>
</evidence>
<dbReference type="InterPro" id="IPR017452">
    <property type="entry name" value="GPCR_Rhodpsn_7TM"/>
</dbReference>
<name>A0A9Q0MB40_BLOTA</name>
<dbReference type="CDD" id="cd03250">
    <property type="entry name" value="ABCC_MRP_domain1"/>
    <property type="match status" value="1"/>
</dbReference>
<dbReference type="PANTHER" id="PTHR24223:SF456">
    <property type="entry name" value="MULTIDRUG RESISTANCE-ASSOCIATED PROTEIN LETHAL(2)03659"/>
    <property type="match status" value="1"/>
</dbReference>
<evidence type="ECO:0000259" key="13">
    <source>
        <dbReference type="PROSITE" id="PS50893"/>
    </source>
</evidence>
<evidence type="ECO:0000313" key="15">
    <source>
        <dbReference type="EMBL" id="KAJ6222615.1"/>
    </source>
</evidence>
<feature type="domain" description="ABC transmembrane type-1" evidence="14">
    <location>
        <begin position="204"/>
        <end position="445"/>
    </location>
</feature>
<dbReference type="Gene3D" id="1.20.1560.10">
    <property type="entry name" value="ABC transporter type 1, transmembrane domain"/>
    <property type="match status" value="2"/>
</dbReference>
<dbReference type="SUPFAM" id="SSF52540">
    <property type="entry name" value="P-loop containing nucleoside triphosphate hydrolases"/>
    <property type="match status" value="2"/>
</dbReference>
<dbReference type="GO" id="GO:0016887">
    <property type="term" value="F:ATP hydrolysis activity"/>
    <property type="evidence" value="ECO:0007669"/>
    <property type="project" value="InterPro"/>
</dbReference>
<protein>
    <submittedName>
        <fullName evidence="15">Uncharacterized protein</fullName>
    </submittedName>
</protein>
<dbReference type="GO" id="GO:0016020">
    <property type="term" value="C:membrane"/>
    <property type="evidence" value="ECO:0007669"/>
    <property type="project" value="UniProtKB-SubCell"/>
</dbReference>
<dbReference type="CDD" id="cd03244">
    <property type="entry name" value="ABCC_MRP_domain2"/>
    <property type="match status" value="1"/>
</dbReference>
<feature type="transmembrane region" description="Helical" evidence="11">
    <location>
        <begin position="912"/>
        <end position="931"/>
    </location>
</feature>
<evidence type="ECO:0000256" key="4">
    <source>
        <dbReference type="ARBA" id="ARBA00022448"/>
    </source>
</evidence>
<keyword evidence="16" id="KW-1185">Reference proteome</keyword>
<evidence type="ECO:0000259" key="14">
    <source>
        <dbReference type="PROSITE" id="PS50929"/>
    </source>
</evidence>
<feature type="transmembrane region" description="Helical" evidence="11">
    <location>
        <begin position="234"/>
        <end position="253"/>
    </location>
</feature>
<sequence>VCRDIWPSLEMEQAHFLIVNLGLQYLIPLSVIALFYILILKKISERKLPKLARHLPSNVKDGNRQSSLVIERSKVKVFKCLIVLIGPRLDDQSMASTILDTGVPVAQWLGASNSCVNPILYFFFNTKFRSYYRNSWHVYGLLAIGWKNNGIKLMDIPQCSKYDEADYVSKDLIRNWNMEKKKKNPSFGWALIRSYWKSFILPCLFQVIQEVIRFSQVFMLTRVVQYLYGSTPNLSYQAFVLYAIWAVIAHFILNSINHPNMLQLGRITMRIRNSVCLIMYHKLLNSDLASQEEVDQIINIMLKDMKRLEEFIISAIFFVIGTIEAILCMGFLWIKLSYATLISIIIFVIFYLFQAWIGILFTIARSKTTMFTDQRLRYMYEIISGMRVIKMYNWERPFTERILNSRKMEMDHMQILCYIKAINVTTYFTLTRIILYGCIVCGVLMGNIPRTETVFTVMCLFNIIRVPVSYYIPSAITNGAELIMDFKRIKKPTLKNISIDLEPGDLLAIIGPFGSGKSSLLMALLNELSIESGLIEMIGNTSYASQDAWSFNDTIRNNILFGMTFNPISYAKVVNVCALHKVFDLMPNGDQTLVGENGLSLSVGQIAQVSLARAIYRNAAIYLLDDPLSTVDVSVAKHIFESCILKHLNDRIRILTTHQLQFVEKATKILIVNNGECVAYGTYDEIENEGIDLLSMIEIGNEDYNYLDRKMSECSIFQSFDTIRSRGRSGSTLSFKHSVVESFKQSELRNEIIKDDTELITNEEKKNGKENINGKVYFAYLKFGTGIFKALIIIFFSLVSQAFLNGSDYFLVMWTKKNESNDVIISKQDLIYNIYIYTGIIVVLIVSTIIRGFTFFNVCTRASNRLHNIILVRLMRAQMSFFDCNLAGQILNRLAKDLGIIDENVAYITYDVQLSMLQIVGIIGACCFYYTKTALDLKRFDGFARSKIFSHVSTTLNNLVSIRAYSVQDKFEEQFKIYLNDHSSVWFQLLSTSRLLGLITDWVSSLYLLAISFVVIFSQGDSLACFILSTSVMLSGLSPWFTLQTTEMQGYMNSIQRVLDYCNLPQEPKINVEKDNLKTWPNKGKIKFQKMGLQYQNTQKPALCNIECIIKGGEKIGIVGQSGSGKSSIISAILRLYEPTGIIEIDDIDTQKIRLNELRQKVSVIPQDPVIFSGTIRYNLDPFNKHNESELWAALEKVQLKSKVNEFDGKLEALLSDGGGNLSVGQRQMICLARAILRQNRILILDGATANVDHQTDYFIQTAIRKEFKSCTVITITHRLKTIINSDRIIVLDSGKVVEYGLPYQLLKNRNIFYDMCKKTGPTMFSHLYRLAKSLHLENANRIEELE</sequence>
<feature type="transmembrane region" description="Helical" evidence="11">
    <location>
        <begin position="1023"/>
        <end position="1043"/>
    </location>
</feature>
<evidence type="ECO:0000256" key="10">
    <source>
        <dbReference type="ARBA" id="ARBA00023136"/>
    </source>
</evidence>
<dbReference type="Pfam" id="PF00664">
    <property type="entry name" value="ABC_membrane"/>
    <property type="match status" value="2"/>
</dbReference>
<evidence type="ECO:0000256" key="5">
    <source>
        <dbReference type="ARBA" id="ARBA00022692"/>
    </source>
</evidence>
<dbReference type="PROSITE" id="PS50893">
    <property type="entry name" value="ABC_TRANSPORTER_2"/>
    <property type="match status" value="2"/>
</dbReference>
<feature type="transmembrane region" description="Helical" evidence="11">
    <location>
        <begin position="415"/>
        <end position="448"/>
    </location>
</feature>
<keyword evidence="9 11" id="KW-1133">Transmembrane helix</keyword>
<feature type="transmembrane region" description="Helical" evidence="11">
    <location>
        <begin position="340"/>
        <end position="364"/>
    </location>
</feature>
<feature type="transmembrane region" description="Helical" evidence="11">
    <location>
        <begin position="834"/>
        <end position="858"/>
    </location>
</feature>
<keyword evidence="6" id="KW-0677">Repeat</keyword>
<dbReference type="InterPro" id="IPR036640">
    <property type="entry name" value="ABC1_TM_sf"/>
</dbReference>
<keyword evidence="4" id="KW-0813">Transport</keyword>
<feature type="domain" description="ABC transporter" evidence="13">
    <location>
        <begin position="477"/>
        <end position="699"/>
    </location>
</feature>
<feature type="non-terminal residue" evidence="15">
    <location>
        <position position="1347"/>
    </location>
</feature>
<evidence type="ECO:0000313" key="16">
    <source>
        <dbReference type="Proteomes" id="UP001142055"/>
    </source>
</evidence>
<comment type="similarity">
    <text evidence="2">Belongs to the ABC transporter superfamily. ABCC family. Conjugate transporter (TC 3.A.1.208) subfamily.</text>
</comment>
<dbReference type="InterPro" id="IPR000276">
    <property type="entry name" value="GPCR_Rhodpsn"/>
</dbReference>